<sequence>MGEEIQARYGIRKAIQGFLVLMVISNTLLAAKVLLHKDRNRETLVPPQIHKSFWVDDEGLDPAYLEQMGGYLLQLRWNRTPLTCAGHKTMFLRYVGAGSYGAQERVLDADCAKLRNLNASQTFTPSGVTPGEDGNSMVFAGSLATYIGDKRTSDLTKRYWVRFGMSGGKLYLDSLREVVGDNVTQFDVDNATHKDTKDDADETAHTAP</sequence>
<dbReference type="AlphaFoldDB" id="A0A0C4YHZ2"/>
<name>A0A0C4YHZ2_9BURK</name>
<evidence type="ECO:0000313" key="2">
    <source>
        <dbReference type="Proteomes" id="UP000031843"/>
    </source>
</evidence>
<proteinExistence type="predicted"/>
<evidence type="ECO:0000313" key="1">
    <source>
        <dbReference type="EMBL" id="AJG22225.1"/>
    </source>
</evidence>
<accession>A0A0C4YHZ2</accession>
<protein>
    <submittedName>
        <fullName evidence="1">IncF plasmid conjugative transfer pilus assembly protein TraE</fullName>
    </submittedName>
</protein>
<dbReference type="STRING" id="68895.RR42_s0634"/>
<dbReference type="InterPro" id="IPR007973">
    <property type="entry name" value="Pilus_assembly_TraE"/>
</dbReference>
<organism evidence="1 2">
    <name type="scientific">Cupriavidus basilensis</name>
    <dbReference type="NCBI Taxonomy" id="68895"/>
    <lineage>
        <taxon>Bacteria</taxon>
        <taxon>Pseudomonadati</taxon>
        <taxon>Pseudomonadota</taxon>
        <taxon>Betaproteobacteria</taxon>
        <taxon>Burkholderiales</taxon>
        <taxon>Burkholderiaceae</taxon>
        <taxon>Cupriavidus</taxon>
    </lineage>
</organism>
<dbReference type="EMBL" id="CP010537">
    <property type="protein sequence ID" value="AJG22225.1"/>
    <property type="molecule type" value="Genomic_DNA"/>
</dbReference>
<reference evidence="1 2" key="1">
    <citation type="journal article" date="2015" name="Genome Announc.">
        <title>Complete Genome Sequence of Cupriavidus basilensis 4G11, Isolated from the Oak Ridge Field Research Center Site.</title>
        <authorList>
            <person name="Ray J."/>
            <person name="Waters R.J."/>
            <person name="Skerker J.M."/>
            <person name="Kuehl J.V."/>
            <person name="Price M.N."/>
            <person name="Huang J."/>
            <person name="Chakraborty R."/>
            <person name="Arkin A.P."/>
            <person name="Deutschbauer A."/>
        </authorList>
    </citation>
    <scope>NUCLEOTIDE SEQUENCE [LARGE SCALE GENOMIC DNA]</scope>
    <source>
        <strain evidence="1">4G11</strain>
    </source>
</reference>
<dbReference type="Proteomes" id="UP000031843">
    <property type="component" value="Chromosome secondary"/>
</dbReference>
<dbReference type="Pfam" id="PF05309">
    <property type="entry name" value="TraE"/>
    <property type="match status" value="1"/>
</dbReference>
<gene>
    <name evidence="1" type="ORF">RR42_s0634</name>
</gene>
<dbReference type="KEGG" id="cbw:RR42_s0634"/>
<keyword evidence="2" id="KW-1185">Reference proteome</keyword>